<dbReference type="CDD" id="cd00070">
    <property type="entry name" value="GLECT"/>
    <property type="match status" value="1"/>
</dbReference>
<dbReference type="AlphaFoldDB" id="A0A1A7X7E3"/>
<dbReference type="InterPro" id="IPR044156">
    <property type="entry name" value="Galectin-like"/>
</dbReference>
<sequence length="179" mass="20330">MAESQRGTVQGRKRWSLPQRGETEQNKVRTLSPDEETERKLAVPFRGHISGGLQPGKKLVVVGVVDPHPDRFYIALTCGRGTSREPPPNVALELCVRFRDRQVLRRACVSGSWGDTDRAVPYFPFIRDQPFKIELHCEQSRLRGFVDGHKLFDFLHKVLPLSDIDTLWIKGSLTITKLA</sequence>
<reference evidence="6" key="2">
    <citation type="submission" date="2016-06" db="EMBL/GenBank/DDBJ databases">
        <title>The genome of a short-lived fish provides insights into sex chromosome evolution and the genetic control of aging.</title>
        <authorList>
            <person name="Reichwald K."/>
            <person name="Felder M."/>
            <person name="Petzold A."/>
            <person name="Koch P."/>
            <person name="Groth M."/>
            <person name="Platzer M."/>
        </authorList>
    </citation>
    <scope>NUCLEOTIDE SEQUENCE</scope>
    <source>
        <tissue evidence="6">Brain</tissue>
    </source>
</reference>
<dbReference type="PANTHER" id="PTHR11346">
    <property type="entry name" value="GALECTIN"/>
    <property type="match status" value="1"/>
</dbReference>
<organism evidence="6">
    <name type="scientific">Iconisemion striatum</name>
    <dbReference type="NCBI Taxonomy" id="60296"/>
    <lineage>
        <taxon>Eukaryota</taxon>
        <taxon>Metazoa</taxon>
        <taxon>Chordata</taxon>
        <taxon>Craniata</taxon>
        <taxon>Vertebrata</taxon>
        <taxon>Euteleostomi</taxon>
        <taxon>Actinopterygii</taxon>
        <taxon>Neopterygii</taxon>
        <taxon>Teleostei</taxon>
        <taxon>Neoteleostei</taxon>
        <taxon>Acanthomorphata</taxon>
        <taxon>Ovalentaria</taxon>
        <taxon>Atherinomorphae</taxon>
        <taxon>Cyprinodontiformes</taxon>
        <taxon>Nothobranchiidae</taxon>
        <taxon>Iconisemion</taxon>
    </lineage>
</organism>
<dbReference type="SUPFAM" id="SSF49899">
    <property type="entry name" value="Concanavalin A-like lectins/glucanases"/>
    <property type="match status" value="1"/>
</dbReference>
<dbReference type="PANTHER" id="PTHR11346:SF98">
    <property type="entry name" value="GALECTIN-RELATED PROTEIN"/>
    <property type="match status" value="1"/>
</dbReference>
<evidence type="ECO:0000313" key="6">
    <source>
        <dbReference type="EMBL" id="SBP13976.1"/>
    </source>
</evidence>
<proteinExistence type="predicted"/>
<evidence type="ECO:0000256" key="3">
    <source>
        <dbReference type="RuleBase" id="RU102079"/>
    </source>
</evidence>
<feature type="domain" description="Galectin" evidence="5">
    <location>
        <begin position="45"/>
        <end position="179"/>
    </location>
</feature>
<dbReference type="InterPro" id="IPR013320">
    <property type="entry name" value="ConA-like_dom_sf"/>
</dbReference>
<evidence type="ECO:0000256" key="4">
    <source>
        <dbReference type="SAM" id="MobiDB-lite"/>
    </source>
</evidence>
<dbReference type="SMART" id="SM00908">
    <property type="entry name" value="Gal-bind_lectin"/>
    <property type="match status" value="1"/>
</dbReference>
<dbReference type="FunFam" id="2.60.120.200:FF:000046">
    <property type="entry name" value="Galectin"/>
    <property type="match status" value="1"/>
</dbReference>
<dbReference type="PROSITE" id="PS51304">
    <property type="entry name" value="GALECTIN"/>
    <property type="match status" value="1"/>
</dbReference>
<dbReference type="EMBL" id="HADW01012576">
    <property type="protein sequence ID" value="SBP13976.1"/>
    <property type="molecule type" value="Transcribed_RNA"/>
</dbReference>
<feature type="region of interest" description="Disordered" evidence="4">
    <location>
        <begin position="1"/>
        <end position="37"/>
    </location>
</feature>
<reference evidence="6" key="1">
    <citation type="submission" date="2016-05" db="EMBL/GenBank/DDBJ databases">
        <authorList>
            <person name="Lavstsen T."/>
            <person name="Jespersen J.S."/>
        </authorList>
    </citation>
    <scope>NUCLEOTIDE SEQUENCE</scope>
    <source>
        <tissue evidence="6">Brain</tissue>
    </source>
</reference>
<evidence type="ECO:0000259" key="5">
    <source>
        <dbReference type="PROSITE" id="PS51304"/>
    </source>
</evidence>
<dbReference type="Gene3D" id="2.60.120.200">
    <property type="match status" value="1"/>
</dbReference>
<dbReference type="InterPro" id="IPR001079">
    <property type="entry name" value="Galectin_CRD"/>
</dbReference>
<name>A0A1A7X7E3_9TELE</name>
<comment type="function">
    <text evidence="1">Does not bind lactose, and may not bind carbohydrates.</text>
</comment>
<keyword evidence="2 3" id="KW-0430">Lectin</keyword>
<dbReference type="GO" id="GO:0030246">
    <property type="term" value="F:carbohydrate binding"/>
    <property type="evidence" value="ECO:0007669"/>
    <property type="project" value="UniProtKB-UniRule"/>
</dbReference>
<accession>A0A1A7X7E3</accession>
<dbReference type="SMART" id="SM00276">
    <property type="entry name" value="GLECT"/>
    <property type="match status" value="1"/>
</dbReference>
<evidence type="ECO:0000256" key="2">
    <source>
        <dbReference type="ARBA" id="ARBA00022734"/>
    </source>
</evidence>
<dbReference type="Pfam" id="PF00337">
    <property type="entry name" value="Gal-bind_lectin"/>
    <property type="match status" value="1"/>
</dbReference>
<gene>
    <name evidence="6" type="primary">LGALSLA</name>
</gene>
<protein>
    <recommendedName>
        <fullName evidence="3">Galectin</fullName>
    </recommendedName>
</protein>
<evidence type="ECO:0000256" key="1">
    <source>
        <dbReference type="ARBA" id="ARBA00003397"/>
    </source>
</evidence>